<dbReference type="EMBL" id="CAVNYO010000029">
    <property type="protein sequence ID" value="CAK5262945.1"/>
    <property type="molecule type" value="Genomic_DNA"/>
</dbReference>
<gene>
    <name evidence="2" type="ORF">MYCIT1_LOCUS2044</name>
    <name evidence="3" type="ORF">MYCIT1_LOCUS24161</name>
</gene>
<name>A0AAD2JUT9_9AGAR</name>
<dbReference type="Proteomes" id="UP001295794">
    <property type="component" value="Unassembled WGS sequence"/>
</dbReference>
<protein>
    <submittedName>
        <fullName evidence="2">Uncharacterized protein</fullName>
    </submittedName>
</protein>
<evidence type="ECO:0000313" key="4">
    <source>
        <dbReference type="Proteomes" id="UP001295794"/>
    </source>
</evidence>
<dbReference type="AlphaFoldDB" id="A0AAD2JUT9"/>
<evidence type="ECO:0000313" key="2">
    <source>
        <dbReference type="EMBL" id="CAK5262945.1"/>
    </source>
</evidence>
<feature type="non-terminal residue" evidence="2">
    <location>
        <position position="1"/>
    </location>
</feature>
<proteinExistence type="predicted"/>
<comment type="caution">
    <text evidence="2">The sequence shown here is derived from an EMBL/GenBank/DDBJ whole genome shotgun (WGS) entry which is preliminary data.</text>
</comment>
<feature type="region of interest" description="Disordered" evidence="1">
    <location>
        <begin position="76"/>
        <end position="96"/>
    </location>
</feature>
<reference evidence="2" key="1">
    <citation type="submission" date="2023-11" db="EMBL/GenBank/DDBJ databases">
        <authorList>
            <person name="De Vega J J."/>
            <person name="De Vega J J."/>
        </authorList>
    </citation>
    <scope>NUCLEOTIDE SEQUENCE</scope>
</reference>
<evidence type="ECO:0000313" key="3">
    <source>
        <dbReference type="EMBL" id="CAK5276034.1"/>
    </source>
</evidence>
<evidence type="ECO:0000256" key="1">
    <source>
        <dbReference type="SAM" id="MobiDB-lite"/>
    </source>
</evidence>
<dbReference type="EMBL" id="CAVNYO010000405">
    <property type="protein sequence ID" value="CAK5276034.1"/>
    <property type="molecule type" value="Genomic_DNA"/>
</dbReference>
<accession>A0AAD2JUT9</accession>
<sequence length="177" mass="20193">TMLPVRRLAQRSTTTRCVLISCRGMRTKGRVRPMSWEEEKDQDHLIEGLEEILKGAKRKLAEEEKARTVPQFVQEQMRPGAAKPAAAKLGPKPQTPVTSAFNDSLWDEMISKAEQARLAPFKITSLDALKAAYDEADIDMNRPPYPSVDRLKPRLKVAYEIYHSIPRKIAMKRLHSR</sequence>
<organism evidence="2 4">
    <name type="scientific">Mycena citricolor</name>
    <dbReference type="NCBI Taxonomy" id="2018698"/>
    <lineage>
        <taxon>Eukaryota</taxon>
        <taxon>Fungi</taxon>
        <taxon>Dikarya</taxon>
        <taxon>Basidiomycota</taxon>
        <taxon>Agaricomycotina</taxon>
        <taxon>Agaricomycetes</taxon>
        <taxon>Agaricomycetidae</taxon>
        <taxon>Agaricales</taxon>
        <taxon>Marasmiineae</taxon>
        <taxon>Mycenaceae</taxon>
        <taxon>Mycena</taxon>
    </lineage>
</organism>
<keyword evidence="4" id="KW-1185">Reference proteome</keyword>
<feature type="compositionally biased region" description="Low complexity" evidence="1">
    <location>
        <begin position="79"/>
        <end position="92"/>
    </location>
</feature>